<protein>
    <submittedName>
        <fullName evidence="1">Glycerol uptake operon antiterminator</fullName>
    </submittedName>
</protein>
<dbReference type="Proteomes" id="UP000627838">
    <property type="component" value="Unassembled WGS sequence"/>
</dbReference>
<dbReference type="PANTHER" id="PTHR35787">
    <property type="entry name" value="GLYCEROL UPTAKE OPERON ANTITERMINATOR REGULATORY PROTEIN"/>
    <property type="match status" value="1"/>
</dbReference>
<organism evidence="1 2">
    <name type="scientific">Actinomadura algeriensis</name>
    <dbReference type="NCBI Taxonomy" id="1679523"/>
    <lineage>
        <taxon>Bacteria</taxon>
        <taxon>Bacillati</taxon>
        <taxon>Actinomycetota</taxon>
        <taxon>Actinomycetes</taxon>
        <taxon>Streptosporangiales</taxon>
        <taxon>Thermomonosporaceae</taxon>
        <taxon>Actinomadura</taxon>
    </lineage>
</organism>
<dbReference type="InterPro" id="IPR006699">
    <property type="entry name" value="GlpP"/>
</dbReference>
<accession>A0ABR9JVY1</accession>
<keyword evidence="2" id="KW-1185">Reference proteome</keyword>
<dbReference type="PANTHER" id="PTHR35787:SF1">
    <property type="entry name" value="GLYCEROL UPTAKE OPERON ANTITERMINATOR REGULATORY PROTEIN"/>
    <property type="match status" value="1"/>
</dbReference>
<evidence type="ECO:0000313" key="2">
    <source>
        <dbReference type="Proteomes" id="UP000627838"/>
    </source>
</evidence>
<proteinExistence type="predicted"/>
<dbReference type="Pfam" id="PF04309">
    <property type="entry name" value="G3P_antiterm"/>
    <property type="match status" value="1"/>
</dbReference>
<gene>
    <name evidence="1" type="ORF">H4W34_004548</name>
</gene>
<dbReference type="PIRSF" id="PIRSF016897">
    <property type="entry name" value="GlpP"/>
    <property type="match status" value="1"/>
</dbReference>
<dbReference type="Gene3D" id="3.20.20.70">
    <property type="entry name" value="Aldolase class I"/>
    <property type="match status" value="1"/>
</dbReference>
<dbReference type="EMBL" id="JADBDZ010000001">
    <property type="protein sequence ID" value="MBE1534715.1"/>
    <property type="molecule type" value="Genomic_DNA"/>
</dbReference>
<reference evidence="1 2" key="1">
    <citation type="submission" date="2020-10" db="EMBL/GenBank/DDBJ databases">
        <title>Sequencing the genomes of 1000 actinobacteria strains.</title>
        <authorList>
            <person name="Klenk H.-P."/>
        </authorList>
    </citation>
    <scope>NUCLEOTIDE SEQUENCE [LARGE SCALE GENOMIC DNA]</scope>
    <source>
        <strain evidence="1 2">DSM 46744</strain>
    </source>
</reference>
<dbReference type="InterPro" id="IPR013785">
    <property type="entry name" value="Aldolase_TIM"/>
</dbReference>
<dbReference type="SUPFAM" id="SSF110391">
    <property type="entry name" value="GlpP-like"/>
    <property type="match status" value="1"/>
</dbReference>
<dbReference type="RefSeq" id="WP_318784268.1">
    <property type="nucleotide sequence ID" value="NZ_JADBDZ010000001.1"/>
</dbReference>
<comment type="caution">
    <text evidence="1">The sequence shown here is derived from an EMBL/GenBank/DDBJ whole genome shotgun (WGS) entry which is preliminary data.</text>
</comment>
<sequence>MSPRPKRPVDRRLLTALAEYPVMASLVGVDMAERFTATPAPLGVLASVPLADIQATVAKTVDAGKIVFVNMDSTPGLGHDPGALTYLKGIGAVAVCSTRAGIVERASALGLLAMQKVFVTDRSNLHRSVQSIARSQPDLVQLMPAVVLPYVERRARDLGVPYLAAGFVQGASDVADALRHGAAGVCTSDEDLWDLRRTALPTPR</sequence>
<name>A0ABR9JVY1_9ACTN</name>
<evidence type="ECO:0000313" key="1">
    <source>
        <dbReference type="EMBL" id="MBE1534715.1"/>
    </source>
</evidence>